<dbReference type="CDD" id="cd06768">
    <property type="entry name" value="PDZ_NHERF-like"/>
    <property type="match status" value="1"/>
</dbReference>
<dbReference type="SMART" id="SM00228">
    <property type="entry name" value="PDZ"/>
    <property type="match status" value="1"/>
</dbReference>
<dbReference type="InterPro" id="IPR001478">
    <property type="entry name" value="PDZ"/>
</dbReference>
<keyword evidence="1" id="KW-0677">Repeat</keyword>
<comment type="caution">
    <text evidence="4">The sequence shown here is derived from an EMBL/GenBank/DDBJ whole genome shotgun (WGS) entry which is preliminary data.</text>
</comment>
<dbReference type="EMBL" id="JACEEZ010017313">
    <property type="protein sequence ID" value="KAG0717649.1"/>
    <property type="molecule type" value="Genomic_DNA"/>
</dbReference>
<feature type="region of interest" description="Disordered" evidence="2">
    <location>
        <begin position="232"/>
        <end position="321"/>
    </location>
</feature>
<dbReference type="GO" id="GO:0072659">
    <property type="term" value="P:protein localization to plasma membrane"/>
    <property type="evidence" value="ECO:0007669"/>
    <property type="project" value="TreeGrafter"/>
</dbReference>
<dbReference type="Gene3D" id="2.30.42.10">
    <property type="match status" value="1"/>
</dbReference>
<dbReference type="InterPro" id="IPR036034">
    <property type="entry name" value="PDZ_sf"/>
</dbReference>
<evidence type="ECO:0000313" key="5">
    <source>
        <dbReference type="Proteomes" id="UP000770661"/>
    </source>
</evidence>
<dbReference type="GO" id="GO:0043495">
    <property type="term" value="F:protein-membrane adaptor activity"/>
    <property type="evidence" value="ECO:0007669"/>
    <property type="project" value="TreeGrafter"/>
</dbReference>
<feature type="domain" description="PDZ" evidence="3">
    <location>
        <begin position="141"/>
        <end position="211"/>
    </location>
</feature>
<dbReference type="PANTHER" id="PTHR14191">
    <property type="entry name" value="PDZ DOMAIN CONTAINING PROTEIN"/>
    <property type="match status" value="1"/>
</dbReference>
<feature type="compositionally biased region" description="Polar residues" evidence="2">
    <location>
        <begin position="286"/>
        <end position="300"/>
    </location>
</feature>
<evidence type="ECO:0000259" key="3">
    <source>
        <dbReference type="PROSITE" id="PS50106"/>
    </source>
</evidence>
<evidence type="ECO:0000313" key="4">
    <source>
        <dbReference type="EMBL" id="KAG0717649.1"/>
    </source>
</evidence>
<reference evidence="4" key="1">
    <citation type="submission" date="2020-07" db="EMBL/GenBank/DDBJ databases">
        <title>The High-quality genome of the commercially important snow crab, Chionoecetes opilio.</title>
        <authorList>
            <person name="Jeong J.-H."/>
            <person name="Ryu S."/>
        </authorList>
    </citation>
    <scope>NUCLEOTIDE SEQUENCE</scope>
    <source>
        <strain evidence="4">MADBK_172401_WGS</strain>
        <tissue evidence="4">Digestive gland</tissue>
    </source>
</reference>
<dbReference type="OrthoDB" id="10007415at2759"/>
<dbReference type="GO" id="GO:0016324">
    <property type="term" value="C:apical plasma membrane"/>
    <property type="evidence" value="ECO:0007669"/>
    <property type="project" value="TreeGrafter"/>
</dbReference>
<evidence type="ECO:0000256" key="2">
    <source>
        <dbReference type="SAM" id="MobiDB-lite"/>
    </source>
</evidence>
<evidence type="ECO:0000256" key="1">
    <source>
        <dbReference type="ARBA" id="ARBA00022737"/>
    </source>
</evidence>
<sequence>MVGHVWGVGAHGLPARPHDTTAAVYMRVVVASLPQAPLHSCPQLDTPETRPATAIMPCGCGTSCKCGSGACCCGATCTCTACPSKKACACKDGACGSACQCKTSCCCGADCKCSPCPMNLPSDAPSPRLCIITKWPDFDGYGFNLHAEKSKPGQYIGKVDDNSPAETAGLKEDDRIIEVNGVNIANENHKQVVQRIKAKSNETRLLVVDLQTDKYYKHKNIVVRGTQENVIVRSSVREPKAPPTPEPQTQTQTHAAPVLSNGHREEADNRSVSSAASSSAASEASTQPQCPLSTLASTPTHPLASPPPHLPDTIGKVIYPQPRIHPLC</sequence>
<gene>
    <name evidence="4" type="primary">Slc9a3r2</name>
    <name evidence="4" type="ORF">GWK47_054028</name>
</gene>
<name>A0A8J5CPA0_CHIOP</name>
<dbReference type="SUPFAM" id="SSF50156">
    <property type="entry name" value="PDZ domain-like"/>
    <property type="match status" value="1"/>
</dbReference>
<keyword evidence="5" id="KW-1185">Reference proteome</keyword>
<proteinExistence type="predicted"/>
<dbReference type="InterPro" id="IPR051067">
    <property type="entry name" value="NHER"/>
</dbReference>
<dbReference type="PROSITE" id="PS50106">
    <property type="entry name" value="PDZ"/>
    <property type="match status" value="1"/>
</dbReference>
<dbReference type="Pfam" id="PF00595">
    <property type="entry name" value="PDZ"/>
    <property type="match status" value="1"/>
</dbReference>
<feature type="compositionally biased region" description="Low complexity" evidence="2">
    <location>
        <begin position="247"/>
        <end position="257"/>
    </location>
</feature>
<dbReference type="AlphaFoldDB" id="A0A8J5CPA0"/>
<dbReference type="Proteomes" id="UP000770661">
    <property type="component" value="Unassembled WGS sequence"/>
</dbReference>
<protein>
    <submittedName>
        <fullName evidence="4">Na(+)/H(+) exchange regulatory cofactor NHE-RF2</fullName>
    </submittedName>
</protein>
<feature type="compositionally biased region" description="Low complexity" evidence="2">
    <location>
        <begin position="271"/>
        <end position="285"/>
    </location>
</feature>
<dbReference type="PANTHER" id="PTHR14191:SF28">
    <property type="entry name" value="GH04176P-RELATED"/>
    <property type="match status" value="1"/>
</dbReference>
<organism evidence="4 5">
    <name type="scientific">Chionoecetes opilio</name>
    <name type="common">Atlantic snow crab</name>
    <name type="synonym">Cancer opilio</name>
    <dbReference type="NCBI Taxonomy" id="41210"/>
    <lineage>
        <taxon>Eukaryota</taxon>
        <taxon>Metazoa</taxon>
        <taxon>Ecdysozoa</taxon>
        <taxon>Arthropoda</taxon>
        <taxon>Crustacea</taxon>
        <taxon>Multicrustacea</taxon>
        <taxon>Malacostraca</taxon>
        <taxon>Eumalacostraca</taxon>
        <taxon>Eucarida</taxon>
        <taxon>Decapoda</taxon>
        <taxon>Pleocyemata</taxon>
        <taxon>Brachyura</taxon>
        <taxon>Eubrachyura</taxon>
        <taxon>Majoidea</taxon>
        <taxon>Majidae</taxon>
        <taxon>Chionoecetes</taxon>
    </lineage>
</organism>
<accession>A0A8J5CPA0</accession>